<sequence>MVGQVRVKYPYPRRFQIISWKPLSIVPFILARVFIRSEIDTSRITRLRSWEVFKTNVEAQAKPEGSILAQLVLSLNTNQQGSCTSELFPRENTLEALVRQRKAYGGDDGRIMSLISGVIVMAAGRIPLANSTNFSSQRGKNEAIKSHVHTAVGFIGSQT</sequence>
<dbReference type="GeneID" id="35406728"/>
<name>S0DX51_GIBF5</name>
<dbReference type="Proteomes" id="UP000016800">
    <property type="component" value="Chromosome IV"/>
</dbReference>
<reference evidence="2" key="1">
    <citation type="journal article" date="2013" name="PLoS Pathog.">
        <title>Deciphering the cryptic genome: genome-wide analyses of the rice pathogen Fusarium fujikuroi reveal complex regulation of secondary metabolism and novel metabolites.</title>
        <authorList>
            <person name="Wiemann P."/>
            <person name="Sieber C.M."/>
            <person name="von Bargen K.W."/>
            <person name="Studt L."/>
            <person name="Niehaus E.M."/>
            <person name="Espino J.J."/>
            <person name="Huss K."/>
            <person name="Michielse C.B."/>
            <person name="Albermann S."/>
            <person name="Wagner D."/>
            <person name="Bergner S.V."/>
            <person name="Connolly L.R."/>
            <person name="Fischer A."/>
            <person name="Reuter G."/>
            <person name="Kleigrewe K."/>
            <person name="Bald T."/>
            <person name="Wingfield B.D."/>
            <person name="Ophir R."/>
            <person name="Freeman S."/>
            <person name="Hippler M."/>
            <person name="Smith K.M."/>
            <person name="Brown D.W."/>
            <person name="Proctor R.H."/>
            <person name="Munsterkotter M."/>
            <person name="Freitag M."/>
            <person name="Humpf H.U."/>
            <person name="Guldener U."/>
            <person name="Tudzynski B."/>
        </authorList>
    </citation>
    <scope>NUCLEOTIDE SEQUENCE [LARGE SCALE GENOMIC DNA]</scope>
    <source>
        <strain evidence="2">CBS 195.34 / IMI 58289 / NRRL A-6831</strain>
    </source>
</reference>
<dbReference type="AlphaFoldDB" id="S0DX51"/>
<accession>S0DX51</accession>
<evidence type="ECO:0000313" key="2">
    <source>
        <dbReference type="Proteomes" id="UP000016800"/>
    </source>
</evidence>
<dbReference type="HOGENOM" id="CLU_1660910_0_0_1"/>
<proteinExistence type="predicted"/>
<evidence type="ECO:0000313" key="1">
    <source>
        <dbReference type="EMBL" id="CCT67091.1"/>
    </source>
</evidence>
<dbReference type="RefSeq" id="XP_023429172.1">
    <property type="nucleotide sequence ID" value="XM_023575942.1"/>
</dbReference>
<dbReference type="EMBL" id="HF679026">
    <property type="protein sequence ID" value="CCT67091.1"/>
    <property type="molecule type" value="Genomic_DNA"/>
</dbReference>
<protein>
    <submittedName>
        <fullName evidence="1">Uncharacterized protein</fullName>
    </submittedName>
</protein>
<organism evidence="1 2">
    <name type="scientific">Gibberella fujikuroi (strain CBS 195.34 / IMI 58289 / NRRL A-6831)</name>
    <name type="common">Bakanae and foot rot disease fungus</name>
    <name type="synonym">Fusarium fujikuroi</name>
    <dbReference type="NCBI Taxonomy" id="1279085"/>
    <lineage>
        <taxon>Eukaryota</taxon>
        <taxon>Fungi</taxon>
        <taxon>Dikarya</taxon>
        <taxon>Ascomycota</taxon>
        <taxon>Pezizomycotina</taxon>
        <taxon>Sordariomycetes</taxon>
        <taxon>Hypocreomycetidae</taxon>
        <taxon>Hypocreales</taxon>
        <taxon>Nectriaceae</taxon>
        <taxon>Fusarium</taxon>
        <taxon>Fusarium fujikuroi species complex</taxon>
    </lineage>
</organism>
<gene>
    <name evidence="1" type="ORF">FFUJ_13274</name>
</gene>
<keyword evidence="2" id="KW-1185">Reference proteome</keyword>
<dbReference type="VEuPathDB" id="FungiDB:FFUJ_13274"/>